<gene>
    <name evidence="4" type="ORF">ACFQJ6_15855</name>
</gene>
<sequence>MDEVHRNHQKQVENQVEVAVTADELGYDYALHPEHHFLMQNGSANNPLFTQSAVASRTEDIRLLQTAIILPWNEPIRIAEQAAMLDILSDGRVDIGIGIGTRTLENEPLGQYWGASSQNRAEAWESFEEKYEILVQAWTENFVDHHGTFHDVPPKHTIWENKHDYYYLKHTEDSPAPTEFMSAEGDEVTLNSLPIFPQPKQDPHPMMWRPTMSEGSVKWAAERGINGAVLPGTISQAKNLIDTYYEVAEEADWPDHRPEHDGEPFKFGWDADRRRGVACCVTVFNTDVADDETLERWRLGQEFVQSNNIGAKPDVSGAAIDATPQIESDETLPMVTDTEGIIERITELKEAIGYEDFILFVKASNPGLSREETEAQLRAFSEEVAPHFEE</sequence>
<keyword evidence="5" id="KW-1185">Reference proteome</keyword>
<dbReference type="GO" id="GO:0004497">
    <property type="term" value="F:monooxygenase activity"/>
    <property type="evidence" value="ECO:0007669"/>
    <property type="project" value="UniProtKB-KW"/>
</dbReference>
<dbReference type="Gene3D" id="3.20.20.30">
    <property type="entry name" value="Luciferase-like domain"/>
    <property type="match status" value="1"/>
</dbReference>
<dbReference type="PANTHER" id="PTHR30137:SF8">
    <property type="entry name" value="BLR5498 PROTEIN"/>
    <property type="match status" value="1"/>
</dbReference>
<organism evidence="4 5">
    <name type="scientific">Halorussus caseinilyticus</name>
    <dbReference type="NCBI Taxonomy" id="3034025"/>
    <lineage>
        <taxon>Archaea</taxon>
        <taxon>Methanobacteriati</taxon>
        <taxon>Methanobacteriota</taxon>
        <taxon>Stenosarchaea group</taxon>
        <taxon>Halobacteria</taxon>
        <taxon>Halobacteriales</taxon>
        <taxon>Haladaptataceae</taxon>
        <taxon>Halorussus</taxon>
    </lineage>
</organism>
<dbReference type="InterPro" id="IPR050766">
    <property type="entry name" value="Bact_Lucif_Oxidored"/>
</dbReference>
<evidence type="ECO:0000313" key="5">
    <source>
        <dbReference type="Proteomes" id="UP001596407"/>
    </source>
</evidence>
<name>A0ABD5WR74_9EURY</name>
<accession>A0ABD5WR74</accession>
<keyword evidence="2" id="KW-0503">Monooxygenase</keyword>
<dbReference type="AlphaFoldDB" id="A0ABD5WR74"/>
<dbReference type="EC" id="1.-.-.-" evidence="4"/>
<evidence type="ECO:0000313" key="4">
    <source>
        <dbReference type="EMBL" id="MFC7081360.1"/>
    </source>
</evidence>
<dbReference type="InterPro" id="IPR011251">
    <property type="entry name" value="Luciferase-like_dom"/>
</dbReference>
<dbReference type="Proteomes" id="UP001596407">
    <property type="component" value="Unassembled WGS sequence"/>
</dbReference>
<dbReference type="EMBL" id="JBHSZH010000005">
    <property type="protein sequence ID" value="MFC7081360.1"/>
    <property type="molecule type" value="Genomic_DNA"/>
</dbReference>
<dbReference type="RefSeq" id="WP_276280727.1">
    <property type="nucleotide sequence ID" value="NZ_CP119809.1"/>
</dbReference>
<comment type="caution">
    <text evidence="4">The sequence shown here is derived from an EMBL/GenBank/DDBJ whole genome shotgun (WGS) entry which is preliminary data.</text>
</comment>
<reference evidence="4 5" key="1">
    <citation type="journal article" date="2019" name="Int. J. Syst. Evol. Microbiol.">
        <title>The Global Catalogue of Microorganisms (GCM) 10K type strain sequencing project: providing services to taxonomists for standard genome sequencing and annotation.</title>
        <authorList>
            <consortium name="The Broad Institute Genomics Platform"/>
            <consortium name="The Broad Institute Genome Sequencing Center for Infectious Disease"/>
            <person name="Wu L."/>
            <person name="Ma J."/>
        </authorList>
    </citation>
    <scope>NUCLEOTIDE SEQUENCE [LARGE SCALE GENOMIC DNA]</scope>
    <source>
        <strain evidence="4 5">DT72</strain>
    </source>
</reference>
<evidence type="ECO:0000256" key="2">
    <source>
        <dbReference type="ARBA" id="ARBA00023033"/>
    </source>
</evidence>
<dbReference type="Pfam" id="PF00296">
    <property type="entry name" value="Bac_luciferase"/>
    <property type="match status" value="1"/>
</dbReference>
<dbReference type="SUPFAM" id="SSF51679">
    <property type="entry name" value="Bacterial luciferase-like"/>
    <property type="match status" value="1"/>
</dbReference>
<evidence type="ECO:0000259" key="3">
    <source>
        <dbReference type="Pfam" id="PF00296"/>
    </source>
</evidence>
<dbReference type="InterPro" id="IPR036661">
    <property type="entry name" value="Luciferase-like_sf"/>
</dbReference>
<proteinExistence type="predicted"/>
<evidence type="ECO:0000256" key="1">
    <source>
        <dbReference type="ARBA" id="ARBA00023002"/>
    </source>
</evidence>
<feature type="domain" description="Luciferase-like" evidence="3">
    <location>
        <begin position="8"/>
        <end position="152"/>
    </location>
</feature>
<dbReference type="PANTHER" id="PTHR30137">
    <property type="entry name" value="LUCIFERASE-LIKE MONOOXYGENASE"/>
    <property type="match status" value="1"/>
</dbReference>
<dbReference type="GeneID" id="79301892"/>
<keyword evidence="1 4" id="KW-0560">Oxidoreductase</keyword>
<protein>
    <submittedName>
        <fullName evidence="4">LLM class flavin-dependent oxidoreductase</fullName>
        <ecNumber evidence="4">1.-.-.-</ecNumber>
    </submittedName>
</protein>